<keyword evidence="4" id="KW-0808">Transferase</keyword>
<proteinExistence type="predicted"/>
<dbReference type="InterPro" id="IPR036890">
    <property type="entry name" value="HATPase_C_sf"/>
</dbReference>
<dbReference type="SUPFAM" id="SSF47384">
    <property type="entry name" value="Homodimeric domain of signal transducing histidine kinase"/>
    <property type="match status" value="1"/>
</dbReference>
<dbReference type="CDD" id="cd00075">
    <property type="entry name" value="HATPase"/>
    <property type="match status" value="1"/>
</dbReference>
<name>A0A0N8PRG4_9CHLR</name>
<keyword evidence="5" id="KW-0902">Two-component regulatory system</keyword>
<dbReference type="PRINTS" id="PR00344">
    <property type="entry name" value="BCTRLSENSOR"/>
</dbReference>
<dbReference type="InterPro" id="IPR003661">
    <property type="entry name" value="HisK_dim/P_dom"/>
</dbReference>
<dbReference type="SUPFAM" id="SSF55874">
    <property type="entry name" value="ATPase domain of HSP90 chaperone/DNA topoisomerase II/histidine kinase"/>
    <property type="match status" value="1"/>
</dbReference>
<dbReference type="Pfam" id="PF02518">
    <property type="entry name" value="HATPase_c"/>
    <property type="match status" value="1"/>
</dbReference>
<dbReference type="InterPro" id="IPR003594">
    <property type="entry name" value="HATPase_dom"/>
</dbReference>
<dbReference type="PANTHER" id="PTHR43547:SF2">
    <property type="entry name" value="HYBRID SIGNAL TRANSDUCTION HISTIDINE KINASE C"/>
    <property type="match status" value="1"/>
</dbReference>
<keyword evidence="3" id="KW-0597">Phosphoprotein</keyword>
<dbReference type="CDD" id="cd00082">
    <property type="entry name" value="HisKA"/>
    <property type="match status" value="1"/>
</dbReference>
<evidence type="ECO:0000256" key="1">
    <source>
        <dbReference type="ARBA" id="ARBA00000085"/>
    </source>
</evidence>
<dbReference type="SMART" id="SM00387">
    <property type="entry name" value="HATPase_c"/>
    <property type="match status" value="1"/>
</dbReference>
<dbReference type="Gene3D" id="3.30.565.10">
    <property type="entry name" value="Histidine kinase-like ATPase, C-terminal domain"/>
    <property type="match status" value="1"/>
</dbReference>
<evidence type="ECO:0000256" key="5">
    <source>
        <dbReference type="ARBA" id="ARBA00023012"/>
    </source>
</evidence>
<reference evidence="7 8" key="1">
    <citation type="submission" date="2015-09" db="EMBL/GenBank/DDBJ databases">
        <title>Draft genome sequence of Kouleothrix aurantiaca JCM 19913.</title>
        <authorList>
            <person name="Hemp J."/>
        </authorList>
    </citation>
    <scope>NUCLEOTIDE SEQUENCE [LARGE SCALE GENOMIC DNA]</scope>
    <source>
        <strain evidence="7 8">COM-B</strain>
    </source>
</reference>
<evidence type="ECO:0000259" key="6">
    <source>
        <dbReference type="PROSITE" id="PS50109"/>
    </source>
</evidence>
<comment type="caution">
    <text evidence="7">The sequence shown here is derived from an EMBL/GenBank/DDBJ whole genome shotgun (WGS) entry which is preliminary data.</text>
</comment>
<dbReference type="PANTHER" id="PTHR43547">
    <property type="entry name" value="TWO-COMPONENT HISTIDINE KINASE"/>
    <property type="match status" value="1"/>
</dbReference>
<comment type="catalytic activity">
    <reaction evidence="1">
        <text>ATP + protein L-histidine = ADP + protein N-phospho-L-histidine.</text>
        <dbReference type="EC" id="2.7.13.3"/>
    </reaction>
</comment>
<dbReference type="AlphaFoldDB" id="A0A0N8PRG4"/>
<evidence type="ECO:0000313" key="8">
    <source>
        <dbReference type="Proteomes" id="UP000050509"/>
    </source>
</evidence>
<evidence type="ECO:0000256" key="4">
    <source>
        <dbReference type="ARBA" id="ARBA00022777"/>
    </source>
</evidence>
<dbReference type="EC" id="2.7.13.3" evidence="2"/>
<keyword evidence="4" id="KW-0418">Kinase</keyword>
<dbReference type="SMART" id="SM00388">
    <property type="entry name" value="HisKA"/>
    <property type="match status" value="1"/>
</dbReference>
<accession>A0A0N8PRG4</accession>
<keyword evidence="8" id="KW-1185">Reference proteome</keyword>
<dbReference type="PROSITE" id="PS50109">
    <property type="entry name" value="HIS_KIN"/>
    <property type="match status" value="1"/>
</dbReference>
<evidence type="ECO:0000313" key="7">
    <source>
        <dbReference type="EMBL" id="KPV49853.1"/>
    </source>
</evidence>
<feature type="non-terminal residue" evidence="7">
    <location>
        <position position="1"/>
    </location>
</feature>
<dbReference type="InterPro" id="IPR036097">
    <property type="entry name" value="HisK_dim/P_sf"/>
</dbReference>
<dbReference type="Gene3D" id="1.10.287.130">
    <property type="match status" value="1"/>
</dbReference>
<dbReference type="GO" id="GO:0000155">
    <property type="term" value="F:phosphorelay sensor kinase activity"/>
    <property type="evidence" value="ECO:0007669"/>
    <property type="project" value="InterPro"/>
</dbReference>
<dbReference type="InterPro" id="IPR004358">
    <property type="entry name" value="Sig_transdc_His_kin-like_C"/>
</dbReference>
<dbReference type="Pfam" id="PF00512">
    <property type="entry name" value="HisKA"/>
    <property type="match status" value="1"/>
</dbReference>
<organism evidence="7 8">
    <name type="scientific">Kouleothrix aurantiaca</name>
    <dbReference type="NCBI Taxonomy" id="186479"/>
    <lineage>
        <taxon>Bacteria</taxon>
        <taxon>Bacillati</taxon>
        <taxon>Chloroflexota</taxon>
        <taxon>Chloroflexia</taxon>
        <taxon>Chloroflexales</taxon>
        <taxon>Roseiflexineae</taxon>
        <taxon>Roseiflexaceae</taxon>
        <taxon>Kouleothrix</taxon>
    </lineage>
</organism>
<evidence type="ECO:0000256" key="3">
    <source>
        <dbReference type="ARBA" id="ARBA00022553"/>
    </source>
</evidence>
<dbReference type="EMBL" id="LJCR01001711">
    <property type="protein sequence ID" value="KPV49853.1"/>
    <property type="molecule type" value="Genomic_DNA"/>
</dbReference>
<evidence type="ECO:0000256" key="2">
    <source>
        <dbReference type="ARBA" id="ARBA00012438"/>
    </source>
</evidence>
<dbReference type="Proteomes" id="UP000050509">
    <property type="component" value="Unassembled WGS sequence"/>
</dbReference>
<feature type="domain" description="Histidine kinase" evidence="6">
    <location>
        <begin position="77"/>
        <end position="287"/>
    </location>
</feature>
<gene>
    <name evidence="7" type="ORF">SE17_30280</name>
</gene>
<sequence length="291" mass="31769">GSAQRHRQHALPGGELRGPRLAQVRASLMGPTATTQFVDIAELPAGDAAAEEGYTHVLLDRRERARLTRLRGELLSLLADEMRNPLTSMVTALEMTLGQNLPEGADRVLVGARRSGQRLLDLVTTLLEINQLEHNPNALRRAPASLRPILDAGIAQTAPLQHQGAVQVVVEYSGDSVVNVDSERVRRAFVHLLEHALRQSPPYSTVQVHLDCQPDTALVRVSDQGPGLTPQQRELLFEQRITPDERKAPALGLAFCKLVVETHGGRVMVESNGSNGSTYIVTLPIERRAEG</sequence>
<protein>
    <recommendedName>
        <fullName evidence="2">histidine kinase</fullName>
        <ecNumber evidence="2">2.7.13.3</ecNumber>
    </recommendedName>
</protein>
<dbReference type="InterPro" id="IPR005467">
    <property type="entry name" value="His_kinase_dom"/>
</dbReference>